<sequence length="103" mass="12008">MEALTDLQYQPQRTADTNDFDPFYTECKNACDFPLWLKLQHDIRAGLEQLLAEAAHALPEDFAERLNTINNRISDYNKHVPSVFLRKPVLTPGNWTEECEDWL</sequence>
<proteinExistence type="predicted"/>
<evidence type="ECO:0000313" key="2">
    <source>
        <dbReference type="Proteomes" id="UP000639396"/>
    </source>
</evidence>
<protein>
    <submittedName>
        <fullName evidence="1">Uncharacterized protein</fullName>
    </submittedName>
</protein>
<dbReference type="EMBL" id="JACXJA010000046">
    <property type="protein sequence ID" value="MBD2865748.1"/>
    <property type="molecule type" value="Genomic_DNA"/>
</dbReference>
<dbReference type="Proteomes" id="UP000639396">
    <property type="component" value="Unassembled WGS sequence"/>
</dbReference>
<reference evidence="1" key="1">
    <citation type="submission" date="2020-09" db="EMBL/GenBank/DDBJ databases">
        <title>A novel bacterium of genus Paenibacillus, isolated from South China Sea.</title>
        <authorList>
            <person name="Huang H."/>
            <person name="Mo K."/>
            <person name="Hu Y."/>
        </authorList>
    </citation>
    <scope>NUCLEOTIDE SEQUENCE</scope>
    <source>
        <strain evidence="1">IB182363</strain>
    </source>
</reference>
<comment type="caution">
    <text evidence="1">The sequence shown here is derived from an EMBL/GenBank/DDBJ whole genome shotgun (WGS) entry which is preliminary data.</text>
</comment>
<dbReference type="RefSeq" id="WP_190931367.1">
    <property type="nucleotide sequence ID" value="NZ_JACXJA010000046.1"/>
</dbReference>
<evidence type="ECO:0000313" key="1">
    <source>
        <dbReference type="EMBL" id="MBD2865748.1"/>
    </source>
</evidence>
<gene>
    <name evidence="1" type="ORF">IDH45_27575</name>
</gene>
<accession>A0A927CFK7</accession>
<name>A0A927CFK7_9BACL</name>
<keyword evidence="2" id="KW-1185">Reference proteome</keyword>
<organism evidence="1 2">
    <name type="scientific">Paenibacillus oceani</name>
    <dbReference type="NCBI Taxonomy" id="2772510"/>
    <lineage>
        <taxon>Bacteria</taxon>
        <taxon>Bacillati</taxon>
        <taxon>Bacillota</taxon>
        <taxon>Bacilli</taxon>
        <taxon>Bacillales</taxon>
        <taxon>Paenibacillaceae</taxon>
        <taxon>Paenibacillus</taxon>
    </lineage>
</organism>
<dbReference type="AlphaFoldDB" id="A0A927CFK7"/>